<reference evidence="1" key="1">
    <citation type="submission" date="2021-05" db="EMBL/GenBank/DDBJ databases">
        <authorList>
            <person name="Scholz U."/>
            <person name="Mascher M."/>
            <person name="Fiebig A."/>
        </authorList>
    </citation>
    <scope>NUCLEOTIDE SEQUENCE [LARGE SCALE GENOMIC DNA]</scope>
</reference>
<name>A0ACD5ZVZ0_AVESA</name>
<keyword evidence="2" id="KW-1185">Reference proteome</keyword>
<reference evidence="1" key="2">
    <citation type="submission" date="2025-09" db="UniProtKB">
        <authorList>
            <consortium name="EnsemblPlants"/>
        </authorList>
    </citation>
    <scope>IDENTIFICATION</scope>
</reference>
<dbReference type="EnsemblPlants" id="AVESA.00010b.r2.7AG1222510.1">
    <property type="protein sequence ID" value="AVESA.00010b.r2.7AG1222510.1.CDS"/>
    <property type="gene ID" value="AVESA.00010b.r2.7AG1222510"/>
</dbReference>
<organism evidence="1 2">
    <name type="scientific">Avena sativa</name>
    <name type="common">Oat</name>
    <dbReference type="NCBI Taxonomy" id="4498"/>
    <lineage>
        <taxon>Eukaryota</taxon>
        <taxon>Viridiplantae</taxon>
        <taxon>Streptophyta</taxon>
        <taxon>Embryophyta</taxon>
        <taxon>Tracheophyta</taxon>
        <taxon>Spermatophyta</taxon>
        <taxon>Magnoliopsida</taxon>
        <taxon>Liliopsida</taxon>
        <taxon>Poales</taxon>
        <taxon>Poaceae</taxon>
        <taxon>BOP clade</taxon>
        <taxon>Pooideae</taxon>
        <taxon>Poodae</taxon>
        <taxon>Poeae</taxon>
        <taxon>Poeae Chloroplast Group 1 (Aveneae type)</taxon>
        <taxon>Aveninae</taxon>
        <taxon>Avena</taxon>
    </lineage>
</organism>
<dbReference type="Proteomes" id="UP001732700">
    <property type="component" value="Chromosome 7A"/>
</dbReference>
<evidence type="ECO:0000313" key="1">
    <source>
        <dbReference type="EnsemblPlants" id="AVESA.00010b.r2.7AG1222510.1.CDS"/>
    </source>
</evidence>
<sequence length="139" mass="15862">MAASTLRDAAILLDAGLLDDNFKQLQEIVDDKFLVDVITLFFKDGERIIGELAKQLEKTCVDFDKTVDFVHQLRGSSATVGARRVNNNCNRLHEFCREKSRDGCLKTLDALKNNFYDLRSKFQTMIQLEQQGQASYPKK</sequence>
<accession>A0ACD5ZVZ0</accession>
<proteinExistence type="predicted"/>
<evidence type="ECO:0000313" key="2">
    <source>
        <dbReference type="Proteomes" id="UP001732700"/>
    </source>
</evidence>
<protein>
    <submittedName>
        <fullName evidence="1">Uncharacterized protein</fullName>
    </submittedName>
</protein>